<dbReference type="Proteomes" id="UP000530850">
    <property type="component" value="Unassembled WGS sequence"/>
</dbReference>
<dbReference type="SUPFAM" id="SSF55729">
    <property type="entry name" value="Acyl-CoA N-acyltransferases (Nat)"/>
    <property type="match status" value="1"/>
</dbReference>
<sequence length="486" mass="56017">MLDTNALIAIEDPNAVLLEKYTEMLKRTNDFAFYIHPMQFEDIKRDKDERRKQILSSRVKRYRVLESTPHCDAAYFDGLGWTHGSENDVVDNNLLACVVNPYVDYLVTDDRRMHRKASQAGVEESVYTLDEFCEMADNSLKPPSLACVRNGTCSELDPDDAFFDSLRTDYPDFNSWLERRSREQRECSFIKEDGELRALCIYKHEGKRIIDDCGFEPEGDIVKFCTFKVDAKLQGSKIGERLFHQAFLVAAAWGASYVYFTVREDKQPQLVELALDFGFEKKGHYKGDRVIGKYIRPVLPEHLALEKLEYEQTLYPSYRDDVTVNKFLVPIQPHYHELLFPDIAAFSQGLFRDMPTMYEPESNTIRKAYLCKAPTNQIEPGDILLFYRSEDRQEVQAIGVAVGILRSNDVDLILSKVRNRSVYREAQIASMMAGSGGRLLTICFDLVRYLDSPVSLEKMKAMDLAVLRTIRRITDEQYRLILEAGQ</sequence>
<organism evidence="2 3">
    <name type="scientific">Parvibacter caecicola</name>
    <dbReference type="NCBI Taxonomy" id="747645"/>
    <lineage>
        <taxon>Bacteria</taxon>
        <taxon>Bacillati</taxon>
        <taxon>Actinomycetota</taxon>
        <taxon>Coriobacteriia</taxon>
        <taxon>Coriobacteriales</taxon>
        <taxon>Coriobacteriaceae</taxon>
        <taxon>Parvibacter</taxon>
    </lineage>
</organism>
<dbReference type="Gene3D" id="3.40.630.30">
    <property type="match status" value="1"/>
</dbReference>
<dbReference type="SUPFAM" id="SSF88723">
    <property type="entry name" value="PIN domain-like"/>
    <property type="match status" value="1"/>
</dbReference>
<dbReference type="EMBL" id="JACHYA010000002">
    <property type="protein sequence ID" value="MBB3171229.1"/>
    <property type="molecule type" value="Genomic_DNA"/>
</dbReference>
<dbReference type="InterPro" id="IPR000182">
    <property type="entry name" value="GNAT_dom"/>
</dbReference>
<reference evidence="2 3" key="1">
    <citation type="submission" date="2020-08" db="EMBL/GenBank/DDBJ databases">
        <title>Sequencing the genomes of 1000 actinobacteria strains.</title>
        <authorList>
            <person name="Klenk H.-P."/>
        </authorList>
    </citation>
    <scope>NUCLEOTIDE SEQUENCE [LARGE SCALE GENOMIC DNA]</scope>
    <source>
        <strain evidence="2 3">DSM 22242</strain>
    </source>
</reference>
<dbReference type="PROSITE" id="PS51186">
    <property type="entry name" value="GNAT"/>
    <property type="match status" value="1"/>
</dbReference>
<dbReference type="InterPro" id="IPR016181">
    <property type="entry name" value="Acyl_CoA_acyltransferase"/>
</dbReference>
<proteinExistence type="predicted"/>
<dbReference type="Pfam" id="PF00583">
    <property type="entry name" value="Acetyltransf_1"/>
    <property type="match status" value="1"/>
</dbReference>
<accession>A0A7W5D1L0</accession>
<comment type="caution">
    <text evidence="2">The sequence shown here is derived from an EMBL/GenBank/DDBJ whole genome shotgun (WGS) entry which is preliminary data.</text>
</comment>
<evidence type="ECO:0000313" key="3">
    <source>
        <dbReference type="Proteomes" id="UP000530850"/>
    </source>
</evidence>
<dbReference type="GO" id="GO:0016747">
    <property type="term" value="F:acyltransferase activity, transferring groups other than amino-acyl groups"/>
    <property type="evidence" value="ECO:0007669"/>
    <property type="project" value="InterPro"/>
</dbReference>
<dbReference type="RefSeq" id="WP_148041117.1">
    <property type="nucleotide sequence ID" value="NZ_JACHYA010000002.1"/>
</dbReference>
<dbReference type="GeneID" id="93357300"/>
<feature type="domain" description="N-acetyltransferase" evidence="1">
    <location>
        <begin position="161"/>
        <end position="300"/>
    </location>
</feature>
<evidence type="ECO:0000313" key="2">
    <source>
        <dbReference type="EMBL" id="MBB3171229.1"/>
    </source>
</evidence>
<name>A0A7W5D1L0_9ACTN</name>
<gene>
    <name evidence="2" type="ORF">FHR31_001041</name>
</gene>
<protein>
    <submittedName>
        <fullName evidence="2">GNAT superfamily N-acetyltransferase/rRNA-processing protein FCF1</fullName>
    </submittedName>
</protein>
<evidence type="ECO:0000259" key="1">
    <source>
        <dbReference type="PROSITE" id="PS51186"/>
    </source>
</evidence>
<keyword evidence="2" id="KW-0808">Transferase</keyword>
<dbReference type="InterPro" id="IPR029060">
    <property type="entry name" value="PIN-like_dom_sf"/>
</dbReference>
<dbReference type="AlphaFoldDB" id="A0A7W5D1L0"/>